<evidence type="ECO:0000313" key="2">
    <source>
        <dbReference type="Proteomes" id="UP000753724"/>
    </source>
</evidence>
<reference evidence="2" key="1">
    <citation type="submission" date="2020-01" db="EMBL/GenBank/DDBJ databases">
        <title>Sphingomonas sp. strain CSW-10.</title>
        <authorList>
            <person name="Chen W.-M."/>
        </authorList>
    </citation>
    <scope>NUCLEOTIDE SEQUENCE [LARGE SCALE GENOMIC DNA]</scope>
    <source>
        <strain evidence="2">FSY-8</strain>
    </source>
</reference>
<protein>
    <recommendedName>
        <fullName evidence="3">Capsid scaffolding serine peptidase GPO</fullName>
    </recommendedName>
</protein>
<dbReference type="RefSeq" id="WP_161716819.1">
    <property type="nucleotide sequence ID" value="NZ_JAAAPO010000001.1"/>
</dbReference>
<sequence length="279" mass="29554">MKTKPILLATAGSTVDGREITDMELEQIVSSFDPKTYGARVNLEHIRGISGQAPFQAYGDVLSVSLGEVDVNFNGKMEKRKALFGVLDLTDNAKALIDAGQKVYPSIEILPNFGGKGFSYLGGVALTDSPAAIATERMQFNRFRPDATVLSADAATAIEADDGEGTTESVRGLIAGFSAMLDKVAATFAPKVENQTQPETPATPAPADFSALRPALEAFGQTVAASIEGLRTEFRAEADTLAVKLKKLEETRETTPATSFRARPLADGNAQNTGAYAGF</sequence>
<dbReference type="Proteomes" id="UP000753724">
    <property type="component" value="Unassembled WGS sequence"/>
</dbReference>
<organism evidence="1 2">
    <name type="scientific">Novosphingobium ovatum</name>
    <dbReference type="NCBI Taxonomy" id="1908523"/>
    <lineage>
        <taxon>Bacteria</taxon>
        <taxon>Pseudomonadati</taxon>
        <taxon>Pseudomonadota</taxon>
        <taxon>Alphaproteobacteria</taxon>
        <taxon>Sphingomonadales</taxon>
        <taxon>Sphingomonadaceae</taxon>
        <taxon>Novosphingobium</taxon>
    </lineage>
</organism>
<proteinExistence type="predicted"/>
<name>A0ABW9XAJ9_9SPHN</name>
<evidence type="ECO:0000313" key="1">
    <source>
        <dbReference type="EMBL" id="NBC35558.1"/>
    </source>
</evidence>
<comment type="caution">
    <text evidence="1">The sequence shown here is derived from an EMBL/GenBank/DDBJ whole genome shotgun (WGS) entry which is preliminary data.</text>
</comment>
<dbReference type="Pfam" id="PF05929">
    <property type="entry name" value="Phage_GPO"/>
    <property type="match status" value="1"/>
</dbReference>
<evidence type="ECO:0008006" key="3">
    <source>
        <dbReference type="Google" id="ProtNLM"/>
    </source>
</evidence>
<dbReference type="InterPro" id="IPR009228">
    <property type="entry name" value="Capsid_scaffold_GpO"/>
</dbReference>
<gene>
    <name evidence="1" type="ORF">GTZ99_03195</name>
</gene>
<dbReference type="EMBL" id="JAAAPO010000001">
    <property type="protein sequence ID" value="NBC35558.1"/>
    <property type="molecule type" value="Genomic_DNA"/>
</dbReference>
<keyword evidence="2" id="KW-1185">Reference proteome</keyword>
<accession>A0ABW9XAJ9</accession>